<sequence>MIRMALYQTIQKINRVKVVYCSNFTKQSTLYITDRPTEDWRTWLLFADGKITMARSILFLWMCLISVLISPVVRGDLEQQTENTLQLHEKNNDFAFRLYKSIMEQPESASKNVFFSPLSVSVALAAISLGAGGETHQQLFSGLGFNTSTFSSEEVHQAFLSLLQSLNQRTDVDLEVGTALYVQDIFKPHPKFLEKLKRFYLSDGFSVDFSKKAETAEQMNKYISDKTRGKISQFIQDLDPKTLMYLLSYIYFKGKWSFPFNPQLTRKKDFHVDNKTTFPVQMMYMEEMFKTCHDEVHSTSVLSLSYKDSFSMILALPENDLADLEKAVSPQLLTKWLRWMKKRKYEIFVPKFSIKTSYSLKNILSGMGMKDMFTDKADFSGISSEKKLLVSEAVQQASLDVDETGATATAVTGIKFVPYSWFEVPVLIFNRPFMILIIDQKTKNVLFMGKIVDPSKEMN</sequence>
<reference evidence="13 14" key="1">
    <citation type="submission" date="2021-07" db="EMBL/GenBank/DDBJ databases">
        <authorList>
            <person name="Imarazene B."/>
            <person name="Zahm M."/>
            <person name="Klopp C."/>
            <person name="Cabau C."/>
            <person name="Beille S."/>
            <person name="Jouanno E."/>
            <person name="Castinel A."/>
            <person name="Lluch J."/>
            <person name="Gil L."/>
            <person name="Kuchtly C."/>
            <person name="Lopez Roques C."/>
            <person name="Donnadieu C."/>
            <person name="Parrinello H."/>
            <person name="Journot L."/>
            <person name="Du K."/>
            <person name="Schartl M."/>
            <person name="Retaux S."/>
            <person name="Guiguen Y."/>
        </authorList>
    </citation>
    <scope>NUCLEOTIDE SEQUENCE [LARGE SCALE GENOMIC DNA]</scope>
    <source>
        <strain evidence="13">Pach_M1</strain>
        <tissue evidence="13">Testis</tissue>
    </source>
</reference>
<keyword evidence="4" id="KW-0732">Signal</keyword>
<evidence type="ECO:0000256" key="4">
    <source>
        <dbReference type="ARBA" id="ARBA00022729"/>
    </source>
</evidence>
<dbReference type="InterPro" id="IPR036186">
    <property type="entry name" value="Serpin_sf"/>
</dbReference>
<evidence type="ECO:0000256" key="7">
    <source>
        <dbReference type="ARBA" id="ARBA00039512"/>
    </source>
</evidence>
<dbReference type="Proteomes" id="UP000752171">
    <property type="component" value="Unassembled WGS sequence"/>
</dbReference>
<keyword evidence="11" id="KW-1133">Transmembrane helix</keyword>
<keyword evidence="11" id="KW-0812">Transmembrane</keyword>
<dbReference type="Gene3D" id="2.10.310.10">
    <property type="entry name" value="Serpins superfamily"/>
    <property type="match status" value="1"/>
</dbReference>
<evidence type="ECO:0000313" key="14">
    <source>
        <dbReference type="Proteomes" id="UP000752171"/>
    </source>
</evidence>
<dbReference type="FunFam" id="2.10.310.10:FF:000001">
    <property type="entry name" value="Serpin family A member 1"/>
    <property type="match status" value="1"/>
</dbReference>
<dbReference type="OrthoDB" id="671595at2759"/>
<gene>
    <name evidence="13" type="primary">SERPINA3N</name>
    <name evidence="13" type="ORF">AMEX_G25562</name>
</gene>
<dbReference type="GO" id="GO:0004867">
    <property type="term" value="F:serine-type endopeptidase inhibitor activity"/>
    <property type="evidence" value="ECO:0007669"/>
    <property type="project" value="InterPro"/>
</dbReference>
<evidence type="ECO:0000256" key="1">
    <source>
        <dbReference type="ARBA" id="ARBA00004613"/>
    </source>
</evidence>
<evidence type="ECO:0000256" key="9">
    <source>
        <dbReference type="ARBA" id="ARBA00043177"/>
    </source>
</evidence>
<dbReference type="InterPro" id="IPR000215">
    <property type="entry name" value="Serpin_fam"/>
</dbReference>
<dbReference type="PROSITE" id="PS00284">
    <property type="entry name" value="SERPIN"/>
    <property type="match status" value="1"/>
</dbReference>
<keyword evidence="5" id="KW-0325">Glycoprotein</keyword>
<comment type="similarity">
    <text evidence="2 10">Belongs to the serpin family.</text>
</comment>
<dbReference type="SMART" id="SM00093">
    <property type="entry name" value="SERPIN"/>
    <property type="match status" value="1"/>
</dbReference>
<name>A0A8T2KTG5_ASTMX</name>
<keyword evidence="3" id="KW-0964">Secreted</keyword>
<dbReference type="EMBL" id="JAICCE010000022">
    <property type="protein sequence ID" value="KAG9261947.1"/>
    <property type="molecule type" value="Genomic_DNA"/>
</dbReference>
<evidence type="ECO:0000256" key="2">
    <source>
        <dbReference type="ARBA" id="ARBA00009500"/>
    </source>
</evidence>
<dbReference type="InterPro" id="IPR023796">
    <property type="entry name" value="Serpin_dom"/>
</dbReference>
<comment type="function">
    <text evidence="6">Major thyroid hormone transport protein in serum.</text>
</comment>
<evidence type="ECO:0000313" key="13">
    <source>
        <dbReference type="EMBL" id="KAG9261947.1"/>
    </source>
</evidence>
<evidence type="ECO:0000256" key="6">
    <source>
        <dbReference type="ARBA" id="ARBA00037352"/>
    </source>
</evidence>
<dbReference type="Gene3D" id="3.30.497.10">
    <property type="entry name" value="Antithrombin, subunit I, domain 2"/>
    <property type="match status" value="1"/>
</dbReference>
<evidence type="ECO:0000256" key="11">
    <source>
        <dbReference type="SAM" id="Phobius"/>
    </source>
</evidence>
<dbReference type="PANTHER" id="PTHR11461">
    <property type="entry name" value="SERINE PROTEASE INHIBITOR, SERPIN"/>
    <property type="match status" value="1"/>
</dbReference>
<evidence type="ECO:0000256" key="10">
    <source>
        <dbReference type="RuleBase" id="RU000411"/>
    </source>
</evidence>
<dbReference type="InterPro" id="IPR042178">
    <property type="entry name" value="Serpin_sf_1"/>
</dbReference>
<dbReference type="FunFam" id="2.30.39.10:FF:000003">
    <property type="entry name" value="alpha-1-antitrypsin isoform X1"/>
    <property type="match status" value="1"/>
</dbReference>
<dbReference type="AlphaFoldDB" id="A0A8T2KTG5"/>
<dbReference type="PANTHER" id="PTHR11461:SF375">
    <property type="entry name" value="THYROXINE-BINDING GLOBULIN"/>
    <property type="match status" value="1"/>
</dbReference>
<evidence type="ECO:0000256" key="8">
    <source>
        <dbReference type="ARBA" id="ARBA00042967"/>
    </source>
</evidence>
<proteinExistence type="inferred from homology"/>
<organism evidence="13 14">
    <name type="scientific">Astyanax mexicanus</name>
    <name type="common">Blind cave fish</name>
    <name type="synonym">Astyanax fasciatus mexicanus</name>
    <dbReference type="NCBI Taxonomy" id="7994"/>
    <lineage>
        <taxon>Eukaryota</taxon>
        <taxon>Metazoa</taxon>
        <taxon>Chordata</taxon>
        <taxon>Craniata</taxon>
        <taxon>Vertebrata</taxon>
        <taxon>Euteleostomi</taxon>
        <taxon>Actinopterygii</taxon>
        <taxon>Neopterygii</taxon>
        <taxon>Teleostei</taxon>
        <taxon>Ostariophysi</taxon>
        <taxon>Characiformes</taxon>
        <taxon>Characoidei</taxon>
        <taxon>Acestrorhamphidae</taxon>
        <taxon>Acestrorhamphinae</taxon>
        <taxon>Astyanax</taxon>
    </lineage>
</organism>
<accession>A0A8T2KTG5</accession>
<dbReference type="GO" id="GO:0005615">
    <property type="term" value="C:extracellular space"/>
    <property type="evidence" value="ECO:0007669"/>
    <property type="project" value="InterPro"/>
</dbReference>
<protein>
    <recommendedName>
        <fullName evidence="7">Thyroxine-binding globulin</fullName>
    </recommendedName>
    <alternativeName>
        <fullName evidence="9">Serpin A7</fullName>
    </alternativeName>
    <alternativeName>
        <fullName evidence="8">T4-binding globulin</fullName>
    </alternativeName>
</protein>
<feature type="domain" description="Serpin" evidence="12">
    <location>
        <begin position="96"/>
        <end position="454"/>
    </location>
</feature>
<dbReference type="SUPFAM" id="SSF56574">
    <property type="entry name" value="Serpins"/>
    <property type="match status" value="1"/>
</dbReference>
<dbReference type="InterPro" id="IPR023795">
    <property type="entry name" value="Serpin_CS"/>
</dbReference>
<dbReference type="Gene3D" id="2.30.39.10">
    <property type="entry name" value="Alpha-1-antitrypsin, domain 1"/>
    <property type="match status" value="1"/>
</dbReference>
<keyword evidence="11" id="KW-0472">Membrane</keyword>
<dbReference type="FunFam" id="3.30.497.10:FF:000001">
    <property type="entry name" value="Serine protease inhibitor"/>
    <property type="match status" value="1"/>
</dbReference>
<comment type="caution">
    <text evidence="13">The sequence shown here is derived from an EMBL/GenBank/DDBJ whole genome shotgun (WGS) entry which is preliminary data.</text>
</comment>
<evidence type="ECO:0000256" key="5">
    <source>
        <dbReference type="ARBA" id="ARBA00023180"/>
    </source>
</evidence>
<evidence type="ECO:0000256" key="3">
    <source>
        <dbReference type="ARBA" id="ARBA00022525"/>
    </source>
</evidence>
<comment type="subcellular location">
    <subcellularLocation>
        <location evidence="1">Secreted</location>
    </subcellularLocation>
</comment>
<dbReference type="InterPro" id="IPR042185">
    <property type="entry name" value="Serpin_sf_2"/>
</dbReference>
<dbReference type="Pfam" id="PF00079">
    <property type="entry name" value="Serpin"/>
    <property type="match status" value="1"/>
</dbReference>
<feature type="transmembrane region" description="Helical" evidence="11">
    <location>
        <begin position="56"/>
        <end position="73"/>
    </location>
</feature>
<evidence type="ECO:0000259" key="12">
    <source>
        <dbReference type="SMART" id="SM00093"/>
    </source>
</evidence>